<dbReference type="EMBL" id="CP084167">
    <property type="protein sequence ID" value="UJG44215.1"/>
    <property type="molecule type" value="Genomic_DNA"/>
</dbReference>
<evidence type="ECO:0000313" key="1">
    <source>
        <dbReference type="EMBL" id="UJG44215.1"/>
    </source>
</evidence>
<protein>
    <submittedName>
        <fullName evidence="1">Uncharacterized protein</fullName>
    </submittedName>
</protein>
<dbReference type="Proteomes" id="UP001200513">
    <property type="component" value="Chromosome"/>
</dbReference>
<dbReference type="AlphaFoldDB" id="A0A9Y1FP81"/>
<organism evidence="1">
    <name type="scientific">Candidatus Heimdallarchaeum endolithica</name>
    <dbReference type="NCBI Taxonomy" id="2876572"/>
    <lineage>
        <taxon>Archaea</taxon>
        <taxon>Promethearchaeati</taxon>
        <taxon>Candidatus Heimdallarchaeota</taxon>
        <taxon>Candidatus Heimdallarchaeia (ex Rinke et al. 2021) (nom. nud.)</taxon>
        <taxon>Candidatus Heimdallarchaeales</taxon>
        <taxon>Candidatus Heimdallarchaeaceae</taxon>
        <taxon>Candidatus Heimdallarchaeum</taxon>
    </lineage>
</organism>
<proteinExistence type="predicted"/>
<accession>A0A9Y1FP81</accession>
<gene>
    <name evidence="1" type="ORF">K9W46_03305</name>
</gene>
<sequence length="111" mass="12651">MENEKKFEMKKGKRNTDAEEVKEILSVVSTEVPALIKNIFSSLYSADIAQEYGKGVGQLYKQLKEQGLPEDMIREIVMRYASSINIIGDAIKSETGKKVRIEKHIEEDEED</sequence>
<reference evidence="1" key="1">
    <citation type="journal article" date="2022" name="Nat. Microbiol.">
        <title>Unique mobile elements and scalable gene flow at the prokaryote-eukaryote boundary revealed by circularized Asgard archaea genomes.</title>
        <authorList>
            <person name="Wu F."/>
            <person name="Speth D.R."/>
            <person name="Philosof A."/>
            <person name="Cremiere A."/>
            <person name="Narayanan A."/>
            <person name="Barco R.A."/>
            <person name="Connon S.A."/>
            <person name="Amend J.P."/>
            <person name="Antoshechkin I.A."/>
            <person name="Orphan V.J."/>
        </authorList>
    </citation>
    <scope>NUCLEOTIDE SEQUENCE</scope>
    <source>
        <strain evidence="1">PR6</strain>
    </source>
</reference>
<name>A0A9Y1FP81_9ARCH</name>